<dbReference type="Gene3D" id="1.10.238.10">
    <property type="entry name" value="EF-hand"/>
    <property type="match status" value="1"/>
</dbReference>
<comment type="caution">
    <text evidence="4">The sequence shown here is derived from an EMBL/GenBank/DDBJ whole genome shotgun (WGS) entry which is preliminary data.</text>
</comment>
<accession>A0AAV7JVS3</accession>
<comment type="function">
    <text evidence="2">Neddylation of cullins play an essential role in the regulation of SCF-type complexes activity.</text>
</comment>
<dbReference type="PROSITE" id="PS51229">
    <property type="entry name" value="DCUN1"/>
    <property type="match status" value="1"/>
</dbReference>
<dbReference type="PANTHER" id="PTHR12281:SF32">
    <property type="entry name" value="DCN1-LIKE PROTEIN"/>
    <property type="match status" value="1"/>
</dbReference>
<dbReference type="GO" id="GO:0000151">
    <property type="term" value="C:ubiquitin ligase complex"/>
    <property type="evidence" value="ECO:0007669"/>
    <property type="project" value="TreeGrafter"/>
</dbReference>
<protein>
    <recommendedName>
        <fullName evidence="2">Defective in cullin neddylation protein</fullName>
    </recommendedName>
</protein>
<dbReference type="EMBL" id="JAKMXF010000297">
    <property type="protein sequence ID" value="KAI6652729.1"/>
    <property type="molecule type" value="Genomic_DNA"/>
</dbReference>
<name>A0AAV7JVS3_9METZ</name>
<reference evidence="4 5" key="1">
    <citation type="journal article" date="2023" name="BMC Biol.">
        <title>The compact genome of the sponge Oopsacas minuta (Hexactinellida) is lacking key metazoan core genes.</title>
        <authorList>
            <person name="Santini S."/>
            <person name="Schenkelaars Q."/>
            <person name="Jourda C."/>
            <person name="Duchesne M."/>
            <person name="Belahbib H."/>
            <person name="Rocher C."/>
            <person name="Selva M."/>
            <person name="Riesgo A."/>
            <person name="Vervoort M."/>
            <person name="Leys S.P."/>
            <person name="Kodjabachian L."/>
            <person name="Le Bivic A."/>
            <person name="Borchiellini C."/>
            <person name="Claverie J.M."/>
            <person name="Renard E."/>
        </authorList>
    </citation>
    <scope>NUCLEOTIDE SEQUENCE [LARGE SCALE GENOMIC DNA]</scope>
    <source>
        <strain evidence="4">SPO-2</strain>
    </source>
</reference>
<dbReference type="GO" id="GO:0032182">
    <property type="term" value="F:ubiquitin-like protein binding"/>
    <property type="evidence" value="ECO:0007669"/>
    <property type="project" value="TreeGrafter"/>
</dbReference>
<evidence type="ECO:0000256" key="1">
    <source>
        <dbReference type="ARBA" id="ARBA00022786"/>
    </source>
</evidence>
<dbReference type="GO" id="GO:0045116">
    <property type="term" value="P:protein neddylation"/>
    <property type="evidence" value="ECO:0007669"/>
    <property type="project" value="TreeGrafter"/>
</dbReference>
<keyword evidence="5" id="KW-1185">Reference proteome</keyword>
<evidence type="ECO:0000313" key="5">
    <source>
        <dbReference type="Proteomes" id="UP001165289"/>
    </source>
</evidence>
<dbReference type="AlphaFoldDB" id="A0AAV7JVS3"/>
<dbReference type="GO" id="GO:0097602">
    <property type="term" value="F:cullin family protein binding"/>
    <property type="evidence" value="ECO:0007669"/>
    <property type="project" value="TreeGrafter"/>
</dbReference>
<proteinExistence type="predicted"/>
<dbReference type="InterPro" id="IPR009060">
    <property type="entry name" value="UBA-like_sf"/>
</dbReference>
<evidence type="ECO:0000256" key="2">
    <source>
        <dbReference type="RuleBase" id="RU410713"/>
    </source>
</evidence>
<feature type="domain" description="DCUN1" evidence="3">
    <location>
        <begin position="58"/>
        <end position="176"/>
    </location>
</feature>
<dbReference type="Gene3D" id="1.10.8.10">
    <property type="entry name" value="DNA helicase RuvA subunit, C-terminal domain"/>
    <property type="match status" value="1"/>
</dbReference>
<evidence type="ECO:0000259" key="3">
    <source>
        <dbReference type="PROSITE" id="PS51229"/>
    </source>
</evidence>
<gene>
    <name evidence="4" type="ORF">LOD99_4115</name>
</gene>
<dbReference type="GO" id="GO:0031624">
    <property type="term" value="F:ubiquitin conjugating enzyme binding"/>
    <property type="evidence" value="ECO:0007669"/>
    <property type="project" value="TreeGrafter"/>
</dbReference>
<dbReference type="Proteomes" id="UP001165289">
    <property type="component" value="Unassembled WGS sequence"/>
</dbReference>
<keyword evidence="1" id="KW-0833">Ubl conjugation pathway</keyword>
<dbReference type="InterPro" id="IPR014764">
    <property type="entry name" value="DCN-prot"/>
</dbReference>
<dbReference type="InterPro" id="IPR005176">
    <property type="entry name" value="PONY_dom"/>
</dbReference>
<dbReference type="SUPFAM" id="SSF46934">
    <property type="entry name" value="UBA-like"/>
    <property type="match status" value="1"/>
</dbReference>
<dbReference type="PANTHER" id="PTHR12281">
    <property type="entry name" value="RP42 RELATED"/>
    <property type="match status" value="1"/>
</dbReference>
<organism evidence="4 5">
    <name type="scientific">Oopsacas minuta</name>
    <dbReference type="NCBI Taxonomy" id="111878"/>
    <lineage>
        <taxon>Eukaryota</taxon>
        <taxon>Metazoa</taxon>
        <taxon>Porifera</taxon>
        <taxon>Hexactinellida</taxon>
        <taxon>Hexasterophora</taxon>
        <taxon>Lyssacinosida</taxon>
        <taxon>Leucopsacidae</taxon>
        <taxon>Oopsacas</taxon>
    </lineage>
</organism>
<dbReference type="Pfam" id="PF14555">
    <property type="entry name" value="UBA_4"/>
    <property type="match status" value="1"/>
</dbReference>
<dbReference type="FunFam" id="1.10.238.10:FF:000030">
    <property type="entry name" value="DCN1-like protein"/>
    <property type="match status" value="1"/>
</dbReference>
<sequence>MSGKLKSSQRETVAQFRSVTACDEKSAINCLSQFDWKLDRSVDEFFQNQDKYIVHEPADFKKLALIFEKYKRTIQEREGDKMMATGITEFLNDLCLDPTSISVLIIAWKFKAKEQCVFTRTEFIEGMKNCGCDNIDKLKRKIPEFERELENSDKFKSFYQFAFEFAKNPDQRYLGR</sequence>
<evidence type="ECO:0000313" key="4">
    <source>
        <dbReference type="EMBL" id="KAI6652729.1"/>
    </source>
</evidence>